<dbReference type="EMBL" id="CAJNOI010000024">
    <property type="protein sequence ID" value="CAF0854062.1"/>
    <property type="molecule type" value="Genomic_DNA"/>
</dbReference>
<evidence type="ECO:0000313" key="1">
    <source>
        <dbReference type="EMBL" id="CAF0854062.1"/>
    </source>
</evidence>
<protein>
    <submittedName>
        <fullName evidence="2">Uncharacterized protein</fullName>
    </submittedName>
</protein>
<reference evidence="2" key="1">
    <citation type="submission" date="2021-02" db="EMBL/GenBank/DDBJ databases">
        <authorList>
            <person name="Nowell W R."/>
        </authorList>
    </citation>
    <scope>NUCLEOTIDE SEQUENCE</scope>
</reference>
<evidence type="ECO:0000313" key="2">
    <source>
        <dbReference type="EMBL" id="CAF1616923.1"/>
    </source>
</evidence>
<dbReference type="InterPro" id="IPR036736">
    <property type="entry name" value="ACP-like_sf"/>
</dbReference>
<dbReference type="Proteomes" id="UP000663832">
    <property type="component" value="Unassembled WGS sequence"/>
</dbReference>
<keyword evidence="3" id="KW-1185">Reference proteome</keyword>
<organism evidence="2 3">
    <name type="scientific">Adineta steineri</name>
    <dbReference type="NCBI Taxonomy" id="433720"/>
    <lineage>
        <taxon>Eukaryota</taxon>
        <taxon>Metazoa</taxon>
        <taxon>Spiralia</taxon>
        <taxon>Gnathifera</taxon>
        <taxon>Rotifera</taxon>
        <taxon>Eurotatoria</taxon>
        <taxon>Bdelloidea</taxon>
        <taxon>Adinetida</taxon>
        <taxon>Adinetidae</taxon>
        <taxon>Adineta</taxon>
    </lineage>
</organism>
<gene>
    <name evidence="1" type="ORF">BJG266_LOCUS8009</name>
    <name evidence="2" type="ORF">QVE165_LOCUS54975</name>
</gene>
<proteinExistence type="predicted"/>
<dbReference type="AlphaFoldDB" id="A0A816C7T7"/>
<dbReference type="Proteomes" id="UP000663877">
    <property type="component" value="Unassembled WGS sequence"/>
</dbReference>
<dbReference type="SUPFAM" id="SSF47336">
    <property type="entry name" value="ACP-like"/>
    <property type="match status" value="1"/>
</dbReference>
<dbReference type="EMBL" id="CAJNOM010001707">
    <property type="protein sequence ID" value="CAF1616923.1"/>
    <property type="molecule type" value="Genomic_DNA"/>
</dbReference>
<comment type="caution">
    <text evidence="2">The sequence shown here is derived from an EMBL/GenBank/DDBJ whole genome shotgun (WGS) entry which is preliminary data.</text>
</comment>
<sequence>SLAAVSLYNWLGQETGIYISLTDLLQGLSIETIATLVYNKLNEKEQTKSSAAKEQDSDFDLVNENEVQFSNTSTYTGLENIICLRRSNQNNTSTLFCITQISNDNNNEDLFTLFIQKLSNQKNKISSNDMYALQISSSLSSSSISTYAQNLITQMRRIQSCGSYQIVAIRKKPEETIAHEIYDGLLILQIDSTSFFKKTLSTHTDNLPSAHILTGHPSSSSTTLSTRQISVLDIIVEFLPDDTQQTSSVPTTTDTDNELVNTNLNDTIEKSHTPIPLEQTTTKKTI</sequence>
<feature type="non-terminal residue" evidence="2">
    <location>
        <position position="286"/>
    </location>
</feature>
<dbReference type="OrthoDB" id="10050735at2759"/>
<evidence type="ECO:0000313" key="3">
    <source>
        <dbReference type="Proteomes" id="UP000663832"/>
    </source>
</evidence>
<name>A0A816C7T7_9BILA</name>
<accession>A0A816C7T7</accession>